<evidence type="ECO:0000313" key="1">
    <source>
        <dbReference type="EMBL" id="TIA83025.1"/>
    </source>
</evidence>
<protein>
    <submittedName>
        <fullName evidence="1">Uncharacterized protein</fullName>
    </submittedName>
</protein>
<dbReference type="Pfam" id="PF13668">
    <property type="entry name" value="Ferritin_2"/>
    <property type="match status" value="1"/>
</dbReference>
<dbReference type="PANTHER" id="PTHR38705">
    <property type="entry name" value="PROTEIN RDS1"/>
    <property type="match status" value="1"/>
</dbReference>
<dbReference type="InterPro" id="IPR039254">
    <property type="entry name" value="Rds1"/>
</dbReference>
<dbReference type="EMBL" id="SPNW01000232">
    <property type="protein sequence ID" value="TIA83025.1"/>
    <property type="molecule type" value="Genomic_DNA"/>
</dbReference>
<evidence type="ECO:0000313" key="2">
    <source>
        <dbReference type="Proteomes" id="UP000310189"/>
    </source>
</evidence>
<proteinExistence type="predicted"/>
<accession>A0A4T0F7I2</accession>
<comment type="caution">
    <text evidence="1">The sequence shown here is derived from an EMBL/GenBank/DDBJ whole genome shotgun (WGS) entry which is preliminary data.</text>
</comment>
<dbReference type="PANTHER" id="PTHR38705:SF1">
    <property type="entry name" value="PROTEIN RDS1"/>
    <property type="match status" value="1"/>
</dbReference>
<dbReference type="AlphaFoldDB" id="A0A4T0F7I2"/>
<gene>
    <name evidence="1" type="ORF">E3P99_04140</name>
</gene>
<reference evidence="1 2" key="1">
    <citation type="submission" date="2019-03" db="EMBL/GenBank/DDBJ databases">
        <title>Sequencing 23 genomes of Wallemia ichthyophaga.</title>
        <authorList>
            <person name="Gostincar C."/>
        </authorList>
    </citation>
    <scope>NUCLEOTIDE SEQUENCE [LARGE SCALE GENOMIC DNA]</scope>
    <source>
        <strain evidence="1 2">EXF-5753</strain>
    </source>
</reference>
<dbReference type="Proteomes" id="UP000310189">
    <property type="component" value="Unassembled WGS sequence"/>
</dbReference>
<name>A0A4T0F7I2_9BASI</name>
<dbReference type="OrthoDB" id="2098436at2759"/>
<sequence>MAEQEVGHAEMISNIIAGVGVSSQQCSYKYPYTPHESSPKEALAFAEYITRFGEEGVYGFLSHLDSRPIAQLLLQSITTEAKQETAMAQMAGEFPTPYWFNGGLSQAMAWSLLVPYLDHCPESNPKIEFPVFPALNVTNANMTVDESLKSAVSNNYTHVAQPGRQLELQWEMPGQAVGPPEQNYTTDKNPELGDPAFAAFIHQLNVTYTPLENIDAEAMTATTIHPEFKMFNEANGMGVNGTVFLAITDTDLPVTPYNLSLLNDHIHAFGPYFAGV</sequence>
<organism evidence="1 2">
    <name type="scientific">Wallemia hederae</name>
    <dbReference type="NCBI Taxonomy" id="1540922"/>
    <lineage>
        <taxon>Eukaryota</taxon>
        <taxon>Fungi</taxon>
        <taxon>Dikarya</taxon>
        <taxon>Basidiomycota</taxon>
        <taxon>Wallemiomycotina</taxon>
        <taxon>Wallemiomycetes</taxon>
        <taxon>Wallemiales</taxon>
        <taxon>Wallemiaceae</taxon>
        <taxon>Wallemia</taxon>
    </lineage>
</organism>
<keyword evidence="2" id="KW-1185">Reference proteome</keyword>